<dbReference type="PROSITE" id="PS51420">
    <property type="entry name" value="RHO"/>
    <property type="match status" value="1"/>
</dbReference>
<dbReference type="PANTHER" id="PTHR24072">
    <property type="entry name" value="RHO FAMILY GTPASE"/>
    <property type="match status" value="1"/>
</dbReference>
<dbReference type="InterPro" id="IPR001806">
    <property type="entry name" value="Small_GTPase"/>
</dbReference>
<dbReference type="PROSITE" id="PS51419">
    <property type="entry name" value="RAB"/>
    <property type="match status" value="1"/>
</dbReference>
<dbReference type="GeneID" id="30963365"/>
<dbReference type="InterPro" id="IPR027417">
    <property type="entry name" value="P-loop_NTPase"/>
</dbReference>
<dbReference type="Gene3D" id="3.40.50.300">
    <property type="entry name" value="P-loop containing nucleotide triphosphate hydrolases"/>
    <property type="match status" value="1"/>
</dbReference>
<protein>
    <submittedName>
        <fullName evidence="6">p-loop containing nucleoside triphosphate hydrolase protein</fullName>
    </submittedName>
</protein>
<dbReference type="PRINTS" id="PR00449">
    <property type="entry name" value="RASTRNSFRMNG"/>
</dbReference>
<gene>
    <name evidence="6" type="ORF">ASCRUDRAFT_22125</name>
</gene>
<dbReference type="SMART" id="SM00175">
    <property type="entry name" value="RAB"/>
    <property type="match status" value="1"/>
</dbReference>
<evidence type="ECO:0000256" key="3">
    <source>
        <dbReference type="ARBA" id="ARBA00022741"/>
    </source>
</evidence>
<evidence type="ECO:0000256" key="1">
    <source>
        <dbReference type="ARBA" id="ARBA00004370"/>
    </source>
</evidence>
<organism evidence="6 7">
    <name type="scientific">Ascoidea rubescens DSM 1968</name>
    <dbReference type="NCBI Taxonomy" id="1344418"/>
    <lineage>
        <taxon>Eukaryota</taxon>
        <taxon>Fungi</taxon>
        <taxon>Dikarya</taxon>
        <taxon>Ascomycota</taxon>
        <taxon>Saccharomycotina</taxon>
        <taxon>Saccharomycetes</taxon>
        <taxon>Ascoideaceae</taxon>
        <taxon>Ascoidea</taxon>
    </lineage>
</organism>
<dbReference type="OrthoDB" id="25896at2759"/>
<evidence type="ECO:0000313" key="6">
    <source>
        <dbReference type="EMBL" id="ODV58899.1"/>
    </source>
</evidence>
<reference evidence="7" key="1">
    <citation type="submission" date="2016-05" db="EMBL/GenBank/DDBJ databases">
        <title>Comparative genomics of biotechnologically important yeasts.</title>
        <authorList>
            <consortium name="DOE Joint Genome Institute"/>
            <person name="Riley R."/>
            <person name="Haridas S."/>
            <person name="Wolfe K.H."/>
            <person name="Lopes M.R."/>
            <person name="Hittinger C.T."/>
            <person name="Goker M."/>
            <person name="Salamov A."/>
            <person name="Wisecaver J."/>
            <person name="Long T.M."/>
            <person name="Aerts A.L."/>
            <person name="Barry K."/>
            <person name="Choi C."/>
            <person name="Clum A."/>
            <person name="Coughlan A.Y."/>
            <person name="Deshpande S."/>
            <person name="Douglass A.P."/>
            <person name="Hanson S.J."/>
            <person name="Klenk H.-P."/>
            <person name="Labutti K."/>
            <person name="Lapidus A."/>
            <person name="Lindquist E."/>
            <person name="Lipzen A."/>
            <person name="Meier-Kolthoff J.P."/>
            <person name="Ohm R.A."/>
            <person name="Otillar R.P."/>
            <person name="Pangilinan J."/>
            <person name="Peng Y."/>
            <person name="Rokas A."/>
            <person name="Rosa C.A."/>
            <person name="Scheuner C."/>
            <person name="Sibirny A.A."/>
            <person name="Slot J.C."/>
            <person name="Stielow J.B."/>
            <person name="Sun H."/>
            <person name="Kurtzman C.P."/>
            <person name="Blackwell M."/>
            <person name="Grigoriev I.V."/>
            <person name="Jeffries T.W."/>
        </authorList>
    </citation>
    <scope>NUCLEOTIDE SEQUENCE [LARGE SCALE GENOMIC DNA]</scope>
    <source>
        <strain evidence="7">DSM 1968</strain>
    </source>
</reference>
<keyword evidence="3" id="KW-0547">Nucleotide-binding</keyword>
<dbReference type="NCBIfam" id="TIGR00231">
    <property type="entry name" value="small_GTP"/>
    <property type="match status" value="1"/>
</dbReference>
<dbReference type="GO" id="GO:0007264">
    <property type="term" value="P:small GTPase-mediated signal transduction"/>
    <property type="evidence" value="ECO:0007669"/>
    <property type="project" value="InterPro"/>
</dbReference>
<keyword evidence="4" id="KW-0342">GTP-binding</keyword>
<dbReference type="Pfam" id="PF00071">
    <property type="entry name" value="Ras"/>
    <property type="match status" value="1"/>
</dbReference>
<dbReference type="EMBL" id="KV454489">
    <property type="protein sequence ID" value="ODV58899.1"/>
    <property type="molecule type" value="Genomic_DNA"/>
</dbReference>
<evidence type="ECO:0000313" key="7">
    <source>
        <dbReference type="Proteomes" id="UP000095038"/>
    </source>
</evidence>
<keyword evidence="6" id="KW-0378">Hydrolase</keyword>
<dbReference type="SMART" id="SM00174">
    <property type="entry name" value="RHO"/>
    <property type="match status" value="1"/>
</dbReference>
<feature type="non-terminal residue" evidence="6">
    <location>
        <position position="1"/>
    </location>
</feature>
<name>A0A1D2VBB2_9ASCO</name>
<feature type="non-terminal residue" evidence="6">
    <location>
        <position position="185"/>
    </location>
</feature>
<dbReference type="SMART" id="SM00173">
    <property type="entry name" value="RAS"/>
    <property type="match status" value="1"/>
</dbReference>
<dbReference type="AlphaFoldDB" id="A0A1D2VBB2"/>
<keyword evidence="5" id="KW-0472">Membrane</keyword>
<dbReference type="InterPro" id="IPR005225">
    <property type="entry name" value="Small_GTP-bd"/>
</dbReference>
<dbReference type="GO" id="GO:0016020">
    <property type="term" value="C:membrane"/>
    <property type="evidence" value="ECO:0007669"/>
    <property type="project" value="UniProtKB-SubCell"/>
</dbReference>
<evidence type="ECO:0000256" key="5">
    <source>
        <dbReference type="ARBA" id="ARBA00023136"/>
    </source>
</evidence>
<dbReference type="SUPFAM" id="SSF52540">
    <property type="entry name" value="P-loop containing nucleoside triphosphate hydrolases"/>
    <property type="match status" value="1"/>
</dbReference>
<accession>A0A1D2VBB2</accession>
<dbReference type="InParanoid" id="A0A1D2VBB2"/>
<dbReference type="STRING" id="1344418.A0A1D2VBB2"/>
<evidence type="ECO:0000256" key="2">
    <source>
        <dbReference type="ARBA" id="ARBA00022481"/>
    </source>
</evidence>
<evidence type="ECO:0000256" key="4">
    <source>
        <dbReference type="ARBA" id="ARBA00023134"/>
    </source>
</evidence>
<keyword evidence="2" id="KW-0488">Methylation</keyword>
<dbReference type="Proteomes" id="UP000095038">
    <property type="component" value="Unassembled WGS sequence"/>
</dbReference>
<dbReference type="FunFam" id="3.40.50.300:FF:002060">
    <property type="entry name" value="Rho family GTPase"/>
    <property type="match status" value="1"/>
</dbReference>
<dbReference type="RefSeq" id="XP_020045206.1">
    <property type="nucleotide sequence ID" value="XM_020189729.1"/>
</dbReference>
<dbReference type="GO" id="GO:0003924">
    <property type="term" value="F:GTPase activity"/>
    <property type="evidence" value="ECO:0007669"/>
    <property type="project" value="InterPro"/>
</dbReference>
<sequence length="185" mass="21718">IVTIGDNKCGKTSLINTFINNEFSNKFSSYSIFENYNKKIFFKEPLQKLAINFKFWDVSGHEDFDRMRPLIYADVQIILICFAINNTNSFNSILEKWIPEIENYCPNIPIILLGLKSDLRKTNSDYDSDPYINNNKQGDRLIEYEKCIELSKQINSKFYIECSAKEMYHIHKIFDLVAKIIISKE</sequence>
<proteinExistence type="predicted"/>
<keyword evidence="7" id="KW-1185">Reference proteome</keyword>
<dbReference type="GO" id="GO:0005525">
    <property type="term" value="F:GTP binding"/>
    <property type="evidence" value="ECO:0007669"/>
    <property type="project" value="UniProtKB-KW"/>
</dbReference>
<dbReference type="InterPro" id="IPR003578">
    <property type="entry name" value="Small_GTPase_Rho"/>
</dbReference>
<comment type="subcellular location">
    <subcellularLocation>
        <location evidence="1">Membrane</location>
    </subcellularLocation>
</comment>
<dbReference type="PROSITE" id="PS51421">
    <property type="entry name" value="RAS"/>
    <property type="match status" value="1"/>
</dbReference>